<reference evidence="1" key="1">
    <citation type="submission" date="2022-02" db="EMBL/GenBank/DDBJ databases">
        <title>Crop Bioprotection Bacillus Genome Sequencing.</title>
        <authorList>
            <person name="Dunlap C."/>
        </authorList>
    </citation>
    <scope>NUCLEOTIDE SEQUENCE</scope>
    <source>
        <strain evidence="1">CK3O2B-54A</strain>
    </source>
</reference>
<dbReference type="Proteomes" id="UP001075387">
    <property type="component" value="Unassembled WGS sequence"/>
</dbReference>
<evidence type="ECO:0000313" key="2">
    <source>
        <dbReference type="Proteomes" id="UP001075387"/>
    </source>
</evidence>
<organism evidence="1 2">
    <name type="scientific">Bacillus mojavensis</name>
    <dbReference type="NCBI Taxonomy" id="72360"/>
    <lineage>
        <taxon>Bacteria</taxon>
        <taxon>Bacillati</taxon>
        <taxon>Bacillota</taxon>
        <taxon>Bacilli</taxon>
        <taxon>Bacillales</taxon>
        <taxon>Bacillaceae</taxon>
        <taxon>Bacillus</taxon>
    </lineage>
</organism>
<proteinExistence type="predicted"/>
<name>A0AAP3CNV4_BACMO</name>
<dbReference type="EMBL" id="JALAQA010000001">
    <property type="protein sequence ID" value="MCY8508309.1"/>
    <property type="molecule type" value="Genomic_DNA"/>
</dbReference>
<dbReference type="AlphaFoldDB" id="A0AAP3CNV4"/>
<gene>
    <name evidence="1" type="ORF">MOD07_01860</name>
</gene>
<evidence type="ECO:0000313" key="1">
    <source>
        <dbReference type="EMBL" id="MCY8508309.1"/>
    </source>
</evidence>
<accession>A0AAP3CNV4</accession>
<sequence length="54" mass="6395">MIVFEATSLFSEADNRKKDDKKLKNQLNNLRKACKAVDEGEEWNNEETEKYFLL</sequence>
<dbReference type="RefSeq" id="WP_268444378.1">
    <property type="nucleotide sequence ID" value="NZ_JALAQA010000001.1"/>
</dbReference>
<comment type="caution">
    <text evidence="1">The sequence shown here is derived from an EMBL/GenBank/DDBJ whole genome shotgun (WGS) entry which is preliminary data.</text>
</comment>
<protein>
    <submittedName>
        <fullName evidence="1">Uncharacterized protein</fullName>
    </submittedName>
</protein>